<dbReference type="EMBL" id="GBRH01262799">
    <property type="protein sequence ID" value="JAD35096.1"/>
    <property type="molecule type" value="Transcribed_RNA"/>
</dbReference>
<sequence length="38" mass="4411">MQACKAIVVVNISFTRLYYLFEHHRTEPSSGSLSCREH</sequence>
<protein>
    <submittedName>
        <fullName evidence="1">Uncharacterized protein</fullName>
    </submittedName>
</protein>
<name>A0A0A8Z8K3_ARUDO</name>
<reference evidence="1" key="1">
    <citation type="submission" date="2014-09" db="EMBL/GenBank/DDBJ databases">
        <authorList>
            <person name="Magalhaes I.L.F."/>
            <person name="Oliveira U."/>
            <person name="Santos F.R."/>
            <person name="Vidigal T.H.D.A."/>
            <person name="Brescovit A.D."/>
            <person name="Santos A.J."/>
        </authorList>
    </citation>
    <scope>NUCLEOTIDE SEQUENCE</scope>
    <source>
        <tissue evidence="1">Shoot tissue taken approximately 20 cm above the soil surface</tissue>
    </source>
</reference>
<proteinExistence type="predicted"/>
<organism evidence="1">
    <name type="scientific">Arundo donax</name>
    <name type="common">Giant reed</name>
    <name type="synonym">Donax arundinaceus</name>
    <dbReference type="NCBI Taxonomy" id="35708"/>
    <lineage>
        <taxon>Eukaryota</taxon>
        <taxon>Viridiplantae</taxon>
        <taxon>Streptophyta</taxon>
        <taxon>Embryophyta</taxon>
        <taxon>Tracheophyta</taxon>
        <taxon>Spermatophyta</taxon>
        <taxon>Magnoliopsida</taxon>
        <taxon>Liliopsida</taxon>
        <taxon>Poales</taxon>
        <taxon>Poaceae</taxon>
        <taxon>PACMAD clade</taxon>
        <taxon>Arundinoideae</taxon>
        <taxon>Arundineae</taxon>
        <taxon>Arundo</taxon>
    </lineage>
</organism>
<evidence type="ECO:0000313" key="1">
    <source>
        <dbReference type="EMBL" id="JAD35096.1"/>
    </source>
</evidence>
<reference evidence="1" key="2">
    <citation type="journal article" date="2015" name="Data Brief">
        <title>Shoot transcriptome of the giant reed, Arundo donax.</title>
        <authorList>
            <person name="Barrero R.A."/>
            <person name="Guerrero F.D."/>
            <person name="Moolhuijzen P."/>
            <person name="Goolsby J.A."/>
            <person name="Tidwell J."/>
            <person name="Bellgard S.E."/>
            <person name="Bellgard M.I."/>
        </authorList>
    </citation>
    <scope>NUCLEOTIDE SEQUENCE</scope>
    <source>
        <tissue evidence="1">Shoot tissue taken approximately 20 cm above the soil surface</tissue>
    </source>
</reference>
<accession>A0A0A8Z8K3</accession>
<dbReference type="AlphaFoldDB" id="A0A0A8Z8K3"/>